<dbReference type="PANTHER" id="PTHR23291">
    <property type="entry name" value="BAX INHIBITOR-RELATED"/>
    <property type="match status" value="1"/>
</dbReference>
<dbReference type="AlphaFoldDB" id="A0A7W9SLU7"/>
<evidence type="ECO:0000313" key="8">
    <source>
        <dbReference type="Proteomes" id="UP000520814"/>
    </source>
</evidence>
<comment type="caution">
    <text evidence="7">The sequence shown here is derived from an EMBL/GenBank/DDBJ whole genome shotgun (WGS) entry which is preliminary data.</text>
</comment>
<dbReference type="GO" id="GO:0016020">
    <property type="term" value="C:membrane"/>
    <property type="evidence" value="ECO:0007669"/>
    <property type="project" value="UniProtKB-SubCell"/>
</dbReference>
<dbReference type="GO" id="GO:0006508">
    <property type="term" value="P:proteolysis"/>
    <property type="evidence" value="ECO:0007669"/>
    <property type="project" value="UniProtKB-KW"/>
</dbReference>
<dbReference type="RefSeq" id="WP_184191603.1">
    <property type="nucleotide sequence ID" value="NZ_JACHGW010000001.1"/>
</dbReference>
<keyword evidence="3 6" id="KW-0812">Transmembrane</keyword>
<feature type="transmembrane region" description="Helical" evidence="6">
    <location>
        <begin position="129"/>
        <end position="149"/>
    </location>
</feature>
<protein>
    <submittedName>
        <fullName evidence="7">Modulator of FtsH protease</fullName>
    </submittedName>
</protein>
<dbReference type="EMBL" id="JACHGW010000001">
    <property type="protein sequence ID" value="MBB6048239.1"/>
    <property type="molecule type" value="Genomic_DNA"/>
</dbReference>
<proteinExistence type="inferred from homology"/>
<dbReference type="GO" id="GO:0008233">
    <property type="term" value="F:peptidase activity"/>
    <property type="evidence" value="ECO:0007669"/>
    <property type="project" value="UniProtKB-KW"/>
</dbReference>
<evidence type="ECO:0000256" key="1">
    <source>
        <dbReference type="ARBA" id="ARBA00004141"/>
    </source>
</evidence>
<feature type="transmembrane region" description="Helical" evidence="6">
    <location>
        <begin position="155"/>
        <end position="176"/>
    </location>
</feature>
<reference evidence="7 8" key="1">
    <citation type="submission" date="2020-08" db="EMBL/GenBank/DDBJ databases">
        <title>Genomic Encyclopedia of Type Strains, Phase IV (KMG-IV): sequencing the most valuable type-strain genomes for metagenomic binning, comparative biology and taxonomic classification.</title>
        <authorList>
            <person name="Goeker M."/>
        </authorList>
    </citation>
    <scope>NUCLEOTIDE SEQUENCE [LARGE SCALE GENOMIC DNA]</scope>
    <source>
        <strain evidence="7 8">DSM 23562</strain>
    </source>
</reference>
<gene>
    <name evidence="7" type="ORF">HNQ39_000001</name>
</gene>
<feature type="transmembrane region" description="Helical" evidence="6">
    <location>
        <begin position="27"/>
        <end position="48"/>
    </location>
</feature>
<keyword evidence="5 6" id="KW-0472">Membrane</keyword>
<dbReference type="Proteomes" id="UP000520814">
    <property type="component" value="Unassembled WGS sequence"/>
</dbReference>
<feature type="transmembrane region" description="Helical" evidence="6">
    <location>
        <begin position="103"/>
        <end position="122"/>
    </location>
</feature>
<keyword evidence="7" id="KW-0378">Hydrolase</keyword>
<comment type="subcellular location">
    <subcellularLocation>
        <location evidence="1">Membrane</location>
        <topology evidence="1">Multi-pass membrane protein</topology>
    </subcellularLocation>
</comment>
<organism evidence="7 8">
    <name type="scientific">Armatimonas rosea</name>
    <dbReference type="NCBI Taxonomy" id="685828"/>
    <lineage>
        <taxon>Bacteria</taxon>
        <taxon>Bacillati</taxon>
        <taxon>Armatimonadota</taxon>
        <taxon>Armatimonadia</taxon>
        <taxon>Armatimonadales</taxon>
        <taxon>Armatimonadaceae</taxon>
        <taxon>Armatimonas</taxon>
    </lineage>
</organism>
<name>A0A7W9SLU7_ARMRO</name>
<evidence type="ECO:0000256" key="5">
    <source>
        <dbReference type="ARBA" id="ARBA00023136"/>
    </source>
</evidence>
<dbReference type="PANTHER" id="PTHR23291:SF50">
    <property type="entry name" value="PROTEIN LIFEGUARD 4"/>
    <property type="match status" value="1"/>
</dbReference>
<dbReference type="InterPro" id="IPR006214">
    <property type="entry name" value="Bax_inhibitor_1-related"/>
</dbReference>
<dbReference type="Pfam" id="PF01027">
    <property type="entry name" value="Bax1-I"/>
    <property type="match status" value="1"/>
</dbReference>
<evidence type="ECO:0000256" key="6">
    <source>
        <dbReference type="RuleBase" id="RU004379"/>
    </source>
</evidence>
<evidence type="ECO:0000256" key="3">
    <source>
        <dbReference type="ARBA" id="ARBA00022692"/>
    </source>
</evidence>
<evidence type="ECO:0000256" key="2">
    <source>
        <dbReference type="ARBA" id="ARBA00010350"/>
    </source>
</evidence>
<keyword evidence="4 6" id="KW-1133">Transmembrane helix</keyword>
<evidence type="ECO:0000313" key="7">
    <source>
        <dbReference type="EMBL" id="MBB6048239.1"/>
    </source>
</evidence>
<keyword evidence="8" id="KW-1185">Reference proteome</keyword>
<sequence length="217" mass="24413">MSYNQYQMEPQPSQGSRMALTPFVRETYRLFLFGLLGMAGIGAISYNLIVQSPLFALVGGLFSLIMWIAVCFGWRRPTRVVLPLFTVATGIMMGWLGHMYAQVFLPGVLLTVGAFSGLTLYAHTTRKDFSYLMGFLWSSFWVLLVGIILNLFLHIPFLSLGIAALGAVVMGAWILFDTSRLLQDDGQRMTPGEAATELLLDIVMLFRWILRLLNQFR</sequence>
<keyword evidence="7" id="KW-0645">Protease</keyword>
<feature type="transmembrane region" description="Helical" evidence="6">
    <location>
        <begin position="54"/>
        <end position="73"/>
    </location>
</feature>
<feature type="transmembrane region" description="Helical" evidence="6">
    <location>
        <begin position="80"/>
        <end position="97"/>
    </location>
</feature>
<accession>A0A7W9SLU7</accession>
<evidence type="ECO:0000256" key="4">
    <source>
        <dbReference type="ARBA" id="ARBA00022989"/>
    </source>
</evidence>
<comment type="similarity">
    <text evidence="2 6">Belongs to the BI1 family.</text>
</comment>